<evidence type="ECO:0000313" key="2">
    <source>
        <dbReference type="EMBL" id="SDH60469.1"/>
    </source>
</evidence>
<evidence type="ECO:0008006" key="4">
    <source>
        <dbReference type="Google" id="ProtNLM"/>
    </source>
</evidence>
<dbReference type="Proteomes" id="UP000199636">
    <property type="component" value="Unassembled WGS sequence"/>
</dbReference>
<feature type="region of interest" description="Disordered" evidence="1">
    <location>
        <begin position="1"/>
        <end position="25"/>
    </location>
</feature>
<dbReference type="RefSeq" id="WP_090261406.1">
    <property type="nucleotide sequence ID" value="NZ_FNDS01000002.1"/>
</dbReference>
<name>A0A1G8DSS2_9PSED</name>
<accession>A0A1G8DSS2</accession>
<evidence type="ECO:0000256" key="1">
    <source>
        <dbReference type="SAM" id="MobiDB-lite"/>
    </source>
</evidence>
<dbReference type="InterPro" id="IPR021898">
    <property type="entry name" value="DUF3509"/>
</dbReference>
<dbReference type="Pfam" id="PF12021">
    <property type="entry name" value="DUF3509"/>
    <property type="match status" value="1"/>
</dbReference>
<evidence type="ECO:0000313" key="3">
    <source>
        <dbReference type="Proteomes" id="UP000199636"/>
    </source>
</evidence>
<reference evidence="3" key="1">
    <citation type="submission" date="2016-10" db="EMBL/GenBank/DDBJ databases">
        <authorList>
            <person name="Varghese N."/>
            <person name="Submissions S."/>
        </authorList>
    </citation>
    <scope>NUCLEOTIDE SEQUENCE [LARGE SCALE GENOMIC DNA]</scope>
    <source>
        <strain evidence="3">CCM 7469</strain>
    </source>
</reference>
<proteinExistence type="predicted"/>
<protein>
    <recommendedName>
        <fullName evidence="4">DUF3509 domain-containing protein</fullName>
    </recommendedName>
</protein>
<keyword evidence="3" id="KW-1185">Reference proteome</keyword>
<dbReference type="EMBL" id="FNDS01000002">
    <property type="protein sequence ID" value="SDH60469.1"/>
    <property type="molecule type" value="Genomic_DNA"/>
</dbReference>
<gene>
    <name evidence="2" type="ORF">SAMN05216272_102131</name>
</gene>
<dbReference type="OrthoDB" id="7030725at2"/>
<sequence>MDRLDQLLSDTFSPYTHHLGPARPDGGRVLTLKNAEGETVLRRVIASEHLGDARRCEEAIQTIGRDLAVQEGRIGEEVIQALRQRAAQVLNYDA</sequence>
<organism evidence="2 3">
    <name type="scientific">Pseudomonas panipatensis</name>
    <dbReference type="NCBI Taxonomy" id="428992"/>
    <lineage>
        <taxon>Bacteria</taxon>
        <taxon>Pseudomonadati</taxon>
        <taxon>Pseudomonadota</taxon>
        <taxon>Gammaproteobacteria</taxon>
        <taxon>Pseudomonadales</taxon>
        <taxon>Pseudomonadaceae</taxon>
        <taxon>Pseudomonas</taxon>
    </lineage>
</organism>
<dbReference type="AlphaFoldDB" id="A0A1G8DSS2"/>